<dbReference type="RefSeq" id="WP_341597877.1">
    <property type="nucleotide sequence ID" value="NZ_JBAKAZ010000029.1"/>
</dbReference>
<evidence type="ECO:0000256" key="12">
    <source>
        <dbReference type="SAM" id="Coils"/>
    </source>
</evidence>
<dbReference type="InterPro" id="IPR036192">
    <property type="entry name" value="Cell_div_ZapA-like_sf"/>
</dbReference>
<dbReference type="InterPro" id="IPR042233">
    <property type="entry name" value="Cell_div_ZapA_N"/>
</dbReference>
<evidence type="ECO:0000256" key="2">
    <source>
        <dbReference type="ARBA" id="ARBA00010074"/>
    </source>
</evidence>
<dbReference type="Pfam" id="PF05164">
    <property type="entry name" value="ZapA"/>
    <property type="match status" value="1"/>
</dbReference>
<dbReference type="InterPro" id="IPR007838">
    <property type="entry name" value="Cell_div_ZapA-like"/>
</dbReference>
<keyword evidence="5 13" id="KW-0132">Cell division</keyword>
<proteinExistence type="inferred from homology"/>
<comment type="subunit">
    <text evidence="10">Homodimer. Interacts with FtsZ.</text>
</comment>
<dbReference type="Gene3D" id="3.30.160.880">
    <property type="entry name" value="Cell division protein ZapA protomer, N-terminal domain"/>
    <property type="match status" value="1"/>
</dbReference>
<evidence type="ECO:0000256" key="3">
    <source>
        <dbReference type="ARBA" id="ARBA00015195"/>
    </source>
</evidence>
<evidence type="ECO:0000256" key="9">
    <source>
        <dbReference type="ARBA" id="ARBA00024910"/>
    </source>
</evidence>
<evidence type="ECO:0000256" key="5">
    <source>
        <dbReference type="ARBA" id="ARBA00022618"/>
    </source>
</evidence>
<name>A0ABU9GR84_9GAMM</name>
<keyword evidence="8" id="KW-0131">Cell cycle</keyword>
<evidence type="ECO:0000256" key="7">
    <source>
        <dbReference type="ARBA" id="ARBA00023210"/>
    </source>
</evidence>
<dbReference type="SUPFAM" id="SSF102829">
    <property type="entry name" value="Cell division protein ZapA-like"/>
    <property type="match status" value="1"/>
</dbReference>
<sequence>MAQLDITILGQQYKISCPENEQQSLLNTVEQVNEHLQEMRNSTRSLRSEQLVAMAALNYRHQLNTIQEENKAQTDKLNKRIQQLQDAINGALTNTKVDPNKK</sequence>
<keyword evidence="7" id="KW-0717">Septation</keyword>
<evidence type="ECO:0000313" key="14">
    <source>
        <dbReference type="Proteomes" id="UP001369082"/>
    </source>
</evidence>
<evidence type="ECO:0000256" key="8">
    <source>
        <dbReference type="ARBA" id="ARBA00023306"/>
    </source>
</evidence>
<dbReference type="EMBL" id="JBAKAZ010000029">
    <property type="protein sequence ID" value="MEL0629744.1"/>
    <property type="molecule type" value="Genomic_DNA"/>
</dbReference>
<dbReference type="PANTHER" id="PTHR34981">
    <property type="entry name" value="CELL DIVISION PROTEIN ZAPA"/>
    <property type="match status" value="1"/>
</dbReference>
<comment type="function">
    <text evidence="9">Activator of cell division through the inhibition of FtsZ GTPase activity, therefore promoting FtsZ assembly into bundles of protofilaments necessary for the formation of the division Z ring. It is recruited early at mid-cell but it is not essential for cell division.</text>
</comment>
<reference evidence="13 14" key="1">
    <citation type="submission" date="2024-02" db="EMBL/GenBank/DDBJ databases">
        <title>Bacteria isolated from the canopy kelp, Nereocystis luetkeana.</title>
        <authorList>
            <person name="Pfister C.A."/>
            <person name="Younker I.T."/>
            <person name="Light S.H."/>
        </authorList>
    </citation>
    <scope>NUCLEOTIDE SEQUENCE [LARGE SCALE GENOMIC DNA]</scope>
    <source>
        <strain evidence="13 14">TI.1.05</strain>
    </source>
</reference>
<evidence type="ECO:0000256" key="11">
    <source>
        <dbReference type="ARBA" id="ARBA00033158"/>
    </source>
</evidence>
<organism evidence="13 14">
    <name type="scientific">Psychromonas aquatilis</name>
    <dbReference type="NCBI Taxonomy" id="2005072"/>
    <lineage>
        <taxon>Bacteria</taxon>
        <taxon>Pseudomonadati</taxon>
        <taxon>Pseudomonadota</taxon>
        <taxon>Gammaproteobacteria</taxon>
        <taxon>Alteromonadales</taxon>
        <taxon>Psychromonadaceae</taxon>
        <taxon>Psychromonas</taxon>
    </lineage>
</organism>
<dbReference type="Gene3D" id="1.20.5.50">
    <property type="match status" value="1"/>
</dbReference>
<gene>
    <name evidence="13" type="ORF">V6256_08990</name>
</gene>
<protein>
    <recommendedName>
        <fullName evidence="3">Cell division protein ZapA</fullName>
    </recommendedName>
    <alternativeName>
        <fullName evidence="11">Z ring-associated protein ZapA</fullName>
    </alternativeName>
</protein>
<feature type="coiled-coil region" evidence="12">
    <location>
        <begin position="22"/>
        <end position="94"/>
    </location>
</feature>
<accession>A0ABU9GR84</accession>
<dbReference type="GO" id="GO:0051301">
    <property type="term" value="P:cell division"/>
    <property type="evidence" value="ECO:0007669"/>
    <property type="project" value="UniProtKB-KW"/>
</dbReference>
<evidence type="ECO:0000313" key="13">
    <source>
        <dbReference type="EMBL" id="MEL0629744.1"/>
    </source>
</evidence>
<keyword evidence="4" id="KW-0963">Cytoplasm</keyword>
<evidence type="ECO:0000256" key="6">
    <source>
        <dbReference type="ARBA" id="ARBA00023054"/>
    </source>
</evidence>
<comment type="caution">
    <text evidence="13">The sequence shown here is derived from an EMBL/GenBank/DDBJ whole genome shotgun (WGS) entry which is preliminary data.</text>
</comment>
<evidence type="ECO:0000256" key="4">
    <source>
        <dbReference type="ARBA" id="ARBA00022490"/>
    </source>
</evidence>
<comment type="similarity">
    <text evidence="2">Belongs to the ZapA family. Type 1 subfamily.</text>
</comment>
<evidence type="ECO:0000256" key="1">
    <source>
        <dbReference type="ARBA" id="ARBA00004496"/>
    </source>
</evidence>
<evidence type="ECO:0000256" key="10">
    <source>
        <dbReference type="ARBA" id="ARBA00026068"/>
    </source>
</evidence>
<keyword evidence="14" id="KW-1185">Reference proteome</keyword>
<dbReference type="Proteomes" id="UP001369082">
    <property type="component" value="Unassembled WGS sequence"/>
</dbReference>
<keyword evidence="6 12" id="KW-0175">Coiled coil</keyword>
<comment type="subcellular location">
    <subcellularLocation>
        <location evidence="1">Cytoplasm</location>
    </subcellularLocation>
</comment>
<dbReference type="PANTHER" id="PTHR34981:SF1">
    <property type="entry name" value="CELL DIVISION PROTEIN ZAPA"/>
    <property type="match status" value="1"/>
</dbReference>